<proteinExistence type="predicted"/>
<dbReference type="AlphaFoldDB" id="A0A9X0R0K2"/>
<dbReference type="EMBL" id="JACOMF010000012">
    <property type="protein sequence ID" value="MBC4016112.1"/>
    <property type="molecule type" value="Genomic_DNA"/>
</dbReference>
<accession>A0A9X0R0K2</accession>
<organism evidence="1 2">
    <name type="scientific">Siccirubricoccus deserti</name>
    <dbReference type="NCBI Taxonomy" id="2013562"/>
    <lineage>
        <taxon>Bacteria</taxon>
        <taxon>Pseudomonadati</taxon>
        <taxon>Pseudomonadota</taxon>
        <taxon>Alphaproteobacteria</taxon>
        <taxon>Acetobacterales</taxon>
        <taxon>Roseomonadaceae</taxon>
        <taxon>Siccirubricoccus</taxon>
    </lineage>
</organism>
<reference evidence="1" key="1">
    <citation type="submission" date="2020-08" db="EMBL/GenBank/DDBJ databases">
        <authorList>
            <person name="Hu Y."/>
            <person name="Nguyen S.V."/>
            <person name="Li F."/>
            <person name="Fanning S."/>
        </authorList>
    </citation>
    <scope>NUCLEOTIDE SEQUENCE</scope>
    <source>
        <strain evidence="1">SYSU D8009</strain>
    </source>
</reference>
<gene>
    <name evidence="1" type="ORF">H7965_12335</name>
</gene>
<name>A0A9X0R0K2_9PROT</name>
<protein>
    <submittedName>
        <fullName evidence="1">Uncharacterized protein</fullName>
    </submittedName>
</protein>
<sequence>MGESALSQAKDREARAALAAGSGRCAEFVSGETAAAGWQMLDCRTWTNMARARPDAQLALAWP</sequence>
<dbReference type="Proteomes" id="UP000600101">
    <property type="component" value="Unassembled WGS sequence"/>
</dbReference>
<evidence type="ECO:0000313" key="1">
    <source>
        <dbReference type="EMBL" id="MBC4016112.1"/>
    </source>
</evidence>
<keyword evidence="2" id="KW-1185">Reference proteome</keyword>
<evidence type="ECO:0000313" key="2">
    <source>
        <dbReference type="Proteomes" id="UP000600101"/>
    </source>
</evidence>
<comment type="caution">
    <text evidence="1">The sequence shown here is derived from an EMBL/GenBank/DDBJ whole genome shotgun (WGS) entry which is preliminary data.</text>
</comment>